<proteinExistence type="predicted"/>
<dbReference type="EMBL" id="AJWY01001843">
    <property type="protein sequence ID" value="EKC79180.1"/>
    <property type="molecule type" value="Genomic_DNA"/>
</dbReference>
<name>K1UM56_9ZZZZ</name>
<accession>K1UM56</accession>
<comment type="caution">
    <text evidence="1">The sequence shown here is derived from an EMBL/GenBank/DDBJ whole genome shotgun (WGS) entry which is preliminary data.</text>
</comment>
<sequence length="38" mass="4372">RVFDNPVGAYRNVLNSFIQGYLTVSEKEIQEVLDDTKI</sequence>
<feature type="non-terminal residue" evidence="1">
    <location>
        <position position="1"/>
    </location>
</feature>
<dbReference type="AlphaFoldDB" id="K1UM56"/>
<organism evidence="1">
    <name type="scientific">human gut metagenome</name>
    <dbReference type="NCBI Taxonomy" id="408170"/>
    <lineage>
        <taxon>unclassified sequences</taxon>
        <taxon>metagenomes</taxon>
        <taxon>organismal metagenomes</taxon>
    </lineage>
</organism>
<evidence type="ECO:0000313" key="1">
    <source>
        <dbReference type="EMBL" id="EKC79180.1"/>
    </source>
</evidence>
<protein>
    <submittedName>
        <fullName evidence="1">Uncharacterized protein</fullName>
    </submittedName>
</protein>
<gene>
    <name evidence="1" type="ORF">LEA_02721</name>
</gene>
<reference evidence="1" key="1">
    <citation type="journal article" date="2013" name="Environ. Microbiol.">
        <title>Microbiota from the distal guts of lean and obese adolescents exhibit partial functional redundancy besides clear differences in community structure.</title>
        <authorList>
            <person name="Ferrer M."/>
            <person name="Ruiz A."/>
            <person name="Lanza F."/>
            <person name="Haange S.B."/>
            <person name="Oberbach A."/>
            <person name="Till H."/>
            <person name="Bargiela R."/>
            <person name="Campoy C."/>
            <person name="Segura M.T."/>
            <person name="Richter M."/>
            <person name="von Bergen M."/>
            <person name="Seifert J."/>
            <person name="Suarez A."/>
        </authorList>
    </citation>
    <scope>NUCLEOTIDE SEQUENCE</scope>
</reference>